<protein>
    <submittedName>
        <fullName evidence="1">Uncharacterized protein</fullName>
    </submittedName>
</protein>
<organism evidence="1">
    <name type="scientific">marine metagenome</name>
    <dbReference type="NCBI Taxonomy" id="408172"/>
    <lineage>
        <taxon>unclassified sequences</taxon>
        <taxon>metagenomes</taxon>
        <taxon>ecological metagenomes</taxon>
    </lineage>
</organism>
<feature type="non-terminal residue" evidence="1">
    <location>
        <position position="108"/>
    </location>
</feature>
<proteinExistence type="predicted"/>
<gene>
    <name evidence="1" type="ORF">METZ01_LOCUS164124</name>
</gene>
<name>A0A382BBS2_9ZZZZ</name>
<evidence type="ECO:0000313" key="1">
    <source>
        <dbReference type="EMBL" id="SVB11270.1"/>
    </source>
</evidence>
<dbReference type="EMBL" id="UINC01029102">
    <property type="protein sequence ID" value="SVB11270.1"/>
    <property type="molecule type" value="Genomic_DNA"/>
</dbReference>
<sequence length="108" mass="12499">VEDDFQVDLDRVLDSIKEAEVISILFGMIRKSLVIDVRYSDDDPPIIRIAAQSRGPEDRLRYIRRQRPSLPRPTNVTMFPWSKSVESFVRLGIYDELMKRATETGNST</sequence>
<feature type="non-terminal residue" evidence="1">
    <location>
        <position position="1"/>
    </location>
</feature>
<accession>A0A382BBS2</accession>
<dbReference type="AlphaFoldDB" id="A0A382BBS2"/>
<reference evidence="1" key="1">
    <citation type="submission" date="2018-05" db="EMBL/GenBank/DDBJ databases">
        <authorList>
            <person name="Lanie J.A."/>
            <person name="Ng W.-L."/>
            <person name="Kazmierczak K.M."/>
            <person name="Andrzejewski T.M."/>
            <person name="Davidsen T.M."/>
            <person name="Wayne K.J."/>
            <person name="Tettelin H."/>
            <person name="Glass J.I."/>
            <person name="Rusch D."/>
            <person name="Podicherti R."/>
            <person name="Tsui H.-C.T."/>
            <person name="Winkler M.E."/>
        </authorList>
    </citation>
    <scope>NUCLEOTIDE SEQUENCE</scope>
</reference>